<dbReference type="PROSITE" id="PS01331">
    <property type="entry name" value="THYMIDYLATE_KINASE"/>
    <property type="match status" value="1"/>
</dbReference>
<evidence type="ECO:0000256" key="8">
    <source>
        <dbReference type="ARBA" id="ARBA00022840"/>
    </source>
</evidence>
<dbReference type="GO" id="GO:0004798">
    <property type="term" value="F:dTMP kinase activity"/>
    <property type="evidence" value="ECO:0007669"/>
    <property type="project" value="UniProtKB-UniRule"/>
</dbReference>
<evidence type="ECO:0000256" key="2">
    <source>
        <dbReference type="ARBA" id="ARBA00012980"/>
    </source>
</evidence>
<dbReference type="Gene3D" id="3.40.50.300">
    <property type="entry name" value="P-loop containing nucleotide triphosphate hydrolases"/>
    <property type="match status" value="1"/>
</dbReference>
<dbReference type="HAMAP" id="MF_00165">
    <property type="entry name" value="Thymidylate_kinase"/>
    <property type="match status" value="1"/>
</dbReference>
<dbReference type="AlphaFoldDB" id="A0A380LL83"/>
<dbReference type="PANTHER" id="PTHR10344:SF4">
    <property type="entry name" value="UMP-CMP KINASE 2, MITOCHONDRIAL"/>
    <property type="match status" value="1"/>
</dbReference>
<dbReference type="FunFam" id="3.40.50.300:FF:000225">
    <property type="entry name" value="Thymidylate kinase"/>
    <property type="match status" value="1"/>
</dbReference>
<feature type="binding site" evidence="11">
    <location>
        <begin position="11"/>
        <end position="18"/>
    </location>
    <ligand>
        <name>ATP</name>
        <dbReference type="ChEBI" id="CHEBI:30616"/>
    </ligand>
</feature>
<dbReference type="Pfam" id="PF02223">
    <property type="entry name" value="Thymidylate_kin"/>
    <property type="match status" value="1"/>
</dbReference>
<dbReference type="GO" id="GO:0005524">
    <property type="term" value="F:ATP binding"/>
    <property type="evidence" value="ECO:0007669"/>
    <property type="project" value="UniProtKB-UniRule"/>
</dbReference>
<dbReference type="PANTHER" id="PTHR10344">
    <property type="entry name" value="THYMIDYLATE KINASE"/>
    <property type="match status" value="1"/>
</dbReference>
<comment type="similarity">
    <text evidence="1 11">Belongs to the thymidylate kinase family.</text>
</comment>
<dbReference type="GO" id="GO:0006233">
    <property type="term" value="P:dTDP biosynthetic process"/>
    <property type="evidence" value="ECO:0007669"/>
    <property type="project" value="InterPro"/>
</dbReference>
<dbReference type="CDD" id="cd01672">
    <property type="entry name" value="TMPK"/>
    <property type="match status" value="1"/>
</dbReference>
<keyword evidence="14" id="KW-1185">Reference proteome</keyword>
<keyword evidence="6 11" id="KW-0547">Nucleotide-binding</keyword>
<dbReference type="SUPFAM" id="SSF52540">
    <property type="entry name" value="P-loop containing nucleoside triphosphate hydrolases"/>
    <property type="match status" value="1"/>
</dbReference>
<evidence type="ECO:0000256" key="7">
    <source>
        <dbReference type="ARBA" id="ARBA00022777"/>
    </source>
</evidence>
<dbReference type="InterPro" id="IPR018094">
    <property type="entry name" value="Thymidylate_kinase"/>
</dbReference>
<comment type="function">
    <text evidence="10 11">Phosphorylation of dTMP to form dTDP in both de novo and salvage pathways of dTTP synthesis.</text>
</comment>
<name>A0A380LL83_9FIRM</name>
<gene>
    <name evidence="11 13" type="primary">tmk</name>
    <name evidence="13" type="ORF">NCTC11087_01589</name>
</gene>
<proteinExistence type="inferred from homology"/>
<dbReference type="RefSeq" id="WP_022790528.1">
    <property type="nucleotide sequence ID" value="NZ_UHFX01000003.1"/>
</dbReference>
<evidence type="ECO:0000256" key="1">
    <source>
        <dbReference type="ARBA" id="ARBA00009776"/>
    </source>
</evidence>
<evidence type="ECO:0000256" key="10">
    <source>
        <dbReference type="ARBA" id="ARBA00057735"/>
    </source>
</evidence>
<keyword evidence="5 11" id="KW-0545">Nucleotide biosynthesis</keyword>
<keyword evidence="8 11" id="KW-0067">ATP-binding</keyword>
<evidence type="ECO:0000256" key="11">
    <source>
        <dbReference type="HAMAP-Rule" id="MF_00165"/>
    </source>
</evidence>
<evidence type="ECO:0000256" key="3">
    <source>
        <dbReference type="ARBA" id="ARBA00017144"/>
    </source>
</evidence>
<dbReference type="OrthoDB" id="9774907at2"/>
<organism evidence="13 14">
    <name type="scientific">Faecalicoccus pleomorphus</name>
    <dbReference type="NCBI Taxonomy" id="1323"/>
    <lineage>
        <taxon>Bacteria</taxon>
        <taxon>Bacillati</taxon>
        <taxon>Bacillota</taxon>
        <taxon>Erysipelotrichia</taxon>
        <taxon>Erysipelotrichales</taxon>
        <taxon>Erysipelotrichaceae</taxon>
        <taxon>Faecalicoccus</taxon>
    </lineage>
</organism>
<reference evidence="13 14" key="1">
    <citation type="submission" date="2018-06" db="EMBL/GenBank/DDBJ databases">
        <authorList>
            <consortium name="Pathogen Informatics"/>
            <person name="Doyle S."/>
        </authorList>
    </citation>
    <scope>NUCLEOTIDE SEQUENCE [LARGE SCALE GENOMIC DNA]</scope>
    <source>
        <strain evidence="13 14">NCTC11087</strain>
    </source>
</reference>
<sequence>MKQGVFITLEGNDGAGKTTVCMGLKKELEARGYSVIYTREPGGSKIAEEIRNILLSDENENMDPRTEALLFAASRRQHLVDIVLPALQEKKIVLCDRFVDSSLAYQGYAREIGIPEIWDINQFAIHDCMPQKTIFLKVSMETGQKRMNQRGEKNRLDNEQSDFHQKVRQGYETLIQMYPDRICVIDAEPEPEVVLQSVLHEVLKVIQSYE</sequence>
<dbReference type="EMBL" id="UHFX01000003">
    <property type="protein sequence ID" value="SUO04664.1"/>
    <property type="molecule type" value="Genomic_DNA"/>
</dbReference>
<evidence type="ECO:0000259" key="12">
    <source>
        <dbReference type="Pfam" id="PF02223"/>
    </source>
</evidence>
<dbReference type="GO" id="GO:0006235">
    <property type="term" value="P:dTTP biosynthetic process"/>
    <property type="evidence" value="ECO:0007669"/>
    <property type="project" value="UniProtKB-UniRule"/>
</dbReference>
<protein>
    <recommendedName>
        <fullName evidence="3 11">Thymidylate kinase</fullName>
        <ecNumber evidence="2 11">2.7.4.9</ecNumber>
    </recommendedName>
    <alternativeName>
        <fullName evidence="11">dTMP kinase</fullName>
    </alternativeName>
</protein>
<dbReference type="InterPro" id="IPR018095">
    <property type="entry name" value="Thymidylate_kin_CS"/>
</dbReference>
<evidence type="ECO:0000256" key="5">
    <source>
        <dbReference type="ARBA" id="ARBA00022727"/>
    </source>
</evidence>
<accession>A0A380LL83</accession>
<feature type="domain" description="Thymidylate kinase-like" evidence="12">
    <location>
        <begin position="9"/>
        <end position="197"/>
    </location>
</feature>
<dbReference type="EC" id="2.7.4.9" evidence="2 11"/>
<comment type="catalytic activity">
    <reaction evidence="9 11">
        <text>dTMP + ATP = dTDP + ADP</text>
        <dbReference type="Rhea" id="RHEA:13517"/>
        <dbReference type="ChEBI" id="CHEBI:30616"/>
        <dbReference type="ChEBI" id="CHEBI:58369"/>
        <dbReference type="ChEBI" id="CHEBI:63528"/>
        <dbReference type="ChEBI" id="CHEBI:456216"/>
        <dbReference type="EC" id="2.7.4.9"/>
    </reaction>
</comment>
<dbReference type="GO" id="GO:0006227">
    <property type="term" value="P:dUDP biosynthetic process"/>
    <property type="evidence" value="ECO:0007669"/>
    <property type="project" value="TreeGrafter"/>
</dbReference>
<dbReference type="NCBIfam" id="TIGR00041">
    <property type="entry name" value="DTMP_kinase"/>
    <property type="match status" value="1"/>
</dbReference>
<dbReference type="GeneID" id="77462536"/>
<dbReference type="GO" id="GO:0005829">
    <property type="term" value="C:cytosol"/>
    <property type="evidence" value="ECO:0007669"/>
    <property type="project" value="TreeGrafter"/>
</dbReference>
<evidence type="ECO:0000313" key="13">
    <source>
        <dbReference type="EMBL" id="SUO04664.1"/>
    </source>
</evidence>
<evidence type="ECO:0000256" key="9">
    <source>
        <dbReference type="ARBA" id="ARBA00048743"/>
    </source>
</evidence>
<keyword evidence="4 11" id="KW-0808">Transferase</keyword>
<keyword evidence="7 11" id="KW-0418">Kinase</keyword>
<evidence type="ECO:0000256" key="6">
    <source>
        <dbReference type="ARBA" id="ARBA00022741"/>
    </source>
</evidence>
<dbReference type="Proteomes" id="UP000255523">
    <property type="component" value="Unassembled WGS sequence"/>
</dbReference>
<evidence type="ECO:0000256" key="4">
    <source>
        <dbReference type="ARBA" id="ARBA00022679"/>
    </source>
</evidence>
<evidence type="ECO:0000313" key="14">
    <source>
        <dbReference type="Proteomes" id="UP000255523"/>
    </source>
</evidence>
<dbReference type="InterPro" id="IPR027417">
    <property type="entry name" value="P-loop_NTPase"/>
</dbReference>
<dbReference type="InterPro" id="IPR039430">
    <property type="entry name" value="Thymidylate_kin-like_dom"/>
</dbReference>